<comment type="caution">
    <text evidence="2">The sequence shown here is derived from an EMBL/GenBank/DDBJ whole genome shotgun (WGS) entry which is preliminary data.</text>
</comment>
<dbReference type="Pfam" id="PF08447">
    <property type="entry name" value="PAS_3"/>
    <property type="match status" value="1"/>
</dbReference>
<dbReference type="InterPro" id="IPR000014">
    <property type="entry name" value="PAS"/>
</dbReference>
<dbReference type="OrthoDB" id="266313at2"/>
<protein>
    <submittedName>
        <fullName evidence="2">PAS domain-containing protein</fullName>
    </submittedName>
</protein>
<dbReference type="RefSeq" id="WP_140194610.1">
    <property type="nucleotide sequence ID" value="NZ_CP065915.1"/>
</dbReference>
<dbReference type="Gene3D" id="3.30.450.20">
    <property type="entry name" value="PAS domain"/>
    <property type="match status" value="1"/>
</dbReference>
<dbReference type="EMBL" id="VFFF01000001">
    <property type="protein sequence ID" value="TNY33837.1"/>
    <property type="molecule type" value="Genomic_DNA"/>
</dbReference>
<dbReference type="NCBIfam" id="TIGR00229">
    <property type="entry name" value="sensory_box"/>
    <property type="match status" value="1"/>
</dbReference>
<organism evidence="2 3">
    <name type="scientific">Pelagovum pacificum</name>
    <dbReference type="NCBI Taxonomy" id="2588711"/>
    <lineage>
        <taxon>Bacteria</taxon>
        <taxon>Pseudomonadati</taxon>
        <taxon>Pseudomonadota</taxon>
        <taxon>Alphaproteobacteria</taxon>
        <taxon>Rhodobacterales</taxon>
        <taxon>Paracoccaceae</taxon>
        <taxon>Pelagovum</taxon>
    </lineage>
</organism>
<accession>A0A5C5GI82</accession>
<name>A0A5C5GI82_9RHOB</name>
<gene>
    <name evidence="2" type="ORF">FHY64_11415</name>
</gene>
<dbReference type="AlphaFoldDB" id="A0A5C5GI82"/>
<evidence type="ECO:0000313" key="3">
    <source>
        <dbReference type="Proteomes" id="UP000314011"/>
    </source>
</evidence>
<sequence>MTVPVSPGDFASHSRLAAGEVPFAIEELFFSRTDGRGIIKGGNEVFQRVSGYPFEELIDAPHRIVRHPDMPKGVFHLLWARLKRNLPTGAYVKNLCKDGRHYWVYALVSPIEGGYLSIRLKPSNLLRPKIEQIYATMLEEENAGATPEQSSERLLDLLRDAGFSRYDAFQARAIGLESEARNAATDRLVDHRLQRFMAMSDAIREVETESEGMMRAFEAIRTIPLNMRILASRLESAGGPISAISVNYGSMSDEMAAWVRDFVTGDNSAFARIQGAILNGLFLHGVSQLTDEMAAIYRNEENRNDAVDPELEVATLEALKRHYAEQGAAELKQIELEAGRLSRSVLDMKRHITGLSSTRMMCKIESATLSKSGETLVGIVDQLDSSQDGIEERLARITELNHLVQANTSMLRAGMGRV</sequence>
<proteinExistence type="predicted"/>
<reference evidence="2 3" key="1">
    <citation type="submission" date="2019-06" db="EMBL/GenBank/DDBJ databases">
        <title>Genome of new Rhodobacteraceae sp. SM1903.</title>
        <authorList>
            <person name="Ren X."/>
        </authorList>
    </citation>
    <scope>NUCLEOTIDE SEQUENCE [LARGE SCALE GENOMIC DNA]</scope>
    <source>
        <strain evidence="2 3">SM1903</strain>
    </source>
</reference>
<dbReference type="Proteomes" id="UP000314011">
    <property type="component" value="Unassembled WGS sequence"/>
</dbReference>
<dbReference type="SUPFAM" id="SSF55785">
    <property type="entry name" value="PYP-like sensor domain (PAS domain)"/>
    <property type="match status" value="1"/>
</dbReference>
<keyword evidence="3" id="KW-1185">Reference proteome</keyword>
<dbReference type="InterPro" id="IPR013655">
    <property type="entry name" value="PAS_fold_3"/>
</dbReference>
<evidence type="ECO:0000313" key="2">
    <source>
        <dbReference type="EMBL" id="TNY33837.1"/>
    </source>
</evidence>
<feature type="domain" description="PAS fold-3" evidence="1">
    <location>
        <begin position="43"/>
        <end position="111"/>
    </location>
</feature>
<dbReference type="CDD" id="cd00130">
    <property type="entry name" value="PAS"/>
    <property type="match status" value="1"/>
</dbReference>
<dbReference type="InterPro" id="IPR035965">
    <property type="entry name" value="PAS-like_dom_sf"/>
</dbReference>
<evidence type="ECO:0000259" key="1">
    <source>
        <dbReference type="Pfam" id="PF08447"/>
    </source>
</evidence>